<dbReference type="EMBL" id="JAJHJB010000015">
    <property type="protein sequence ID" value="MCC5466080.1"/>
    <property type="molecule type" value="Genomic_DNA"/>
</dbReference>
<feature type="transmembrane region" description="Helical" evidence="6">
    <location>
        <begin position="111"/>
        <end position="139"/>
    </location>
</feature>
<evidence type="ECO:0000313" key="8">
    <source>
        <dbReference type="Proteomes" id="UP001165492"/>
    </source>
</evidence>
<dbReference type="PANTHER" id="PTHR30086">
    <property type="entry name" value="ARGININE EXPORTER PROTEIN ARGO"/>
    <property type="match status" value="1"/>
</dbReference>
<keyword evidence="8" id="KW-1185">Reference proteome</keyword>
<evidence type="ECO:0000313" key="7">
    <source>
        <dbReference type="EMBL" id="MCC5466080.1"/>
    </source>
</evidence>
<feature type="transmembrane region" description="Helical" evidence="6">
    <location>
        <begin position="38"/>
        <end position="57"/>
    </location>
</feature>
<comment type="subcellular location">
    <subcellularLocation>
        <location evidence="1">Cell membrane</location>
        <topology evidence="1">Multi-pass membrane protein</topology>
    </subcellularLocation>
</comment>
<reference evidence="7" key="1">
    <citation type="submission" date="2021-11" db="EMBL/GenBank/DDBJ databases">
        <title>Description of a new species Pelosinus isolated from the bottom sediments of Lake Baikal.</title>
        <authorList>
            <person name="Zakharyuk A."/>
        </authorList>
    </citation>
    <scope>NUCLEOTIDE SEQUENCE</scope>
    <source>
        <strain evidence="7">Bkl1</strain>
    </source>
</reference>
<proteinExistence type="predicted"/>
<keyword evidence="2" id="KW-1003">Cell membrane</keyword>
<feature type="transmembrane region" description="Helical" evidence="6">
    <location>
        <begin position="63"/>
        <end position="90"/>
    </location>
</feature>
<evidence type="ECO:0000256" key="3">
    <source>
        <dbReference type="ARBA" id="ARBA00022692"/>
    </source>
</evidence>
<accession>A0ABS8HSF3</accession>
<evidence type="ECO:0000256" key="6">
    <source>
        <dbReference type="SAM" id="Phobius"/>
    </source>
</evidence>
<evidence type="ECO:0000256" key="4">
    <source>
        <dbReference type="ARBA" id="ARBA00022989"/>
    </source>
</evidence>
<dbReference type="InterPro" id="IPR001123">
    <property type="entry name" value="LeuE-type"/>
</dbReference>
<feature type="transmembrane region" description="Helical" evidence="6">
    <location>
        <begin position="145"/>
        <end position="169"/>
    </location>
</feature>
<dbReference type="Proteomes" id="UP001165492">
    <property type="component" value="Unassembled WGS sequence"/>
</dbReference>
<comment type="caution">
    <text evidence="7">The sequence shown here is derived from an EMBL/GenBank/DDBJ whole genome shotgun (WGS) entry which is preliminary data.</text>
</comment>
<protein>
    <submittedName>
        <fullName evidence="7">LysE family transporter</fullName>
    </submittedName>
</protein>
<evidence type="ECO:0000256" key="5">
    <source>
        <dbReference type="ARBA" id="ARBA00023136"/>
    </source>
</evidence>
<dbReference type="RefSeq" id="WP_229535270.1">
    <property type="nucleotide sequence ID" value="NZ_JAJHJB010000015.1"/>
</dbReference>
<keyword evidence="5 6" id="KW-0472">Membrane</keyword>
<gene>
    <name evidence="7" type="ORF">LMF89_12000</name>
</gene>
<feature type="transmembrane region" description="Helical" evidence="6">
    <location>
        <begin position="181"/>
        <end position="199"/>
    </location>
</feature>
<dbReference type="Pfam" id="PF01810">
    <property type="entry name" value="LysE"/>
    <property type="match status" value="1"/>
</dbReference>
<keyword evidence="4 6" id="KW-1133">Transmembrane helix</keyword>
<dbReference type="PANTHER" id="PTHR30086:SF20">
    <property type="entry name" value="ARGININE EXPORTER PROTEIN ARGO-RELATED"/>
    <property type="match status" value="1"/>
</dbReference>
<organism evidence="7 8">
    <name type="scientific">Pelosinus baikalensis</name>
    <dbReference type="NCBI Taxonomy" id="2892015"/>
    <lineage>
        <taxon>Bacteria</taxon>
        <taxon>Bacillati</taxon>
        <taxon>Bacillota</taxon>
        <taxon>Negativicutes</taxon>
        <taxon>Selenomonadales</taxon>
        <taxon>Sporomusaceae</taxon>
        <taxon>Pelosinus</taxon>
    </lineage>
</organism>
<feature type="transmembrane region" description="Helical" evidence="6">
    <location>
        <begin position="6"/>
        <end position="26"/>
    </location>
</feature>
<sequence>MQAFFHGMILAMGLILPLGVQNLFVFTQGASQPTFLRALPVVITASLCDTLLIVLAVQGVSLFIASFAWIKILFLMIGVGFLAYMGWLTWNSTWAGNDTGAGKGLGVKQQIVFAVTVSLFNPHAVLDTIGVIGTSAIHYTGNEKIVFTMACILVSWCWFFLLAVVGWNVGKKKSFTQLFGYINKVSAIFMWLSAAYMIYNSVL</sequence>
<keyword evidence="3 6" id="KW-0812">Transmembrane</keyword>
<evidence type="ECO:0000256" key="1">
    <source>
        <dbReference type="ARBA" id="ARBA00004651"/>
    </source>
</evidence>
<evidence type="ECO:0000256" key="2">
    <source>
        <dbReference type="ARBA" id="ARBA00022475"/>
    </source>
</evidence>
<name>A0ABS8HSF3_9FIRM</name>